<dbReference type="RefSeq" id="XP_044937924.1">
    <property type="nucleotide sequence ID" value="XM_045081989.1"/>
</dbReference>
<dbReference type="Proteomes" id="UP000000715">
    <property type="component" value="Unplaced"/>
</dbReference>
<dbReference type="GO" id="GO:0008270">
    <property type="term" value="F:zinc ion binding"/>
    <property type="evidence" value="ECO:0007669"/>
    <property type="project" value="UniProtKB-KW"/>
</dbReference>
<name>A0A8U0V2S9_MUSPF</name>
<evidence type="ECO:0000256" key="7">
    <source>
        <dbReference type="ARBA" id="ARBA00022730"/>
    </source>
</evidence>
<comment type="subunit">
    <text evidence="3">Component of the large ribosomal subunit.</text>
</comment>
<keyword evidence="6" id="KW-0479">Metal-binding</keyword>
<comment type="subcellular location">
    <subcellularLocation>
        <location evidence="1">Cytoplasm</location>
    </subcellularLocation>
</comment>
<dbReference type="Gene3D" id="2.20.25.30">
    <property type="match status" value="1"/>
</dbReference>
<keyword evidence="9" id="KW-0862">Zinc</keyword>
<keyword evidence="11" id="KW-0689">Ribosomal protein</keyword>
<keyword evidence="7" id="KW-0699">rRNA-binding</keyword>
<dbReference type="GO" id="GO:0003735">
    <property type="term" value="F:structural constituent of ribosome"/>
    <property type="evidence" value="ECO:0007669"/>
    <property type="project" value="InterPro"/>
</dbReference>
<protein>
    <recommendedName>
        <fullName evidence="15">Large ribosomal subunit protein eL37</fullName>
    </recommendedName>
    <alternativeName>
        <fullName evidence="16">60S ribosomal protein L37</fullName>
    </alternativeName>
</protein>
<keyword evidence="17" id="KW-1185">Reference proteome</keyword>
<evidence type="ECO:0000256" key="6">
    <source>
        <dbReference type="ARBA" id="ARBA00022723"/>
    </source>
</evidence>
<dbReference type="AlphaFoldDB" id="A0A8U0V2S9"/>
<comment type="similarity">
    <text evidence="2">Belongs to the eukaryotic ribosomal protein eL37 family.</text>
</comment>
<evidence type="ECO:0000256" key="13">
    <source>
        <dbReference type="ARBA" id="ARBA00023274"/>
    </source>
</evidence>
<dbReference type="PANTHER" id="PTHR10768:SF22">
    <property type="entry name" value="LARGE RIBOSOMAL SUBUNIT PROTEIN EL37"/>
    <property type="match status" value="1"/>
</dbReference>
<dbReference type="PANTHER" id="PTHR10768">
    <property type="entry name" value="60S RIBOSOMAL PROTEIN L37"/>
    <property type="match status" value="1"/>
</dbReference>
<evidence type="ECO:0000256" key="14">
    <source>
        <dbReference type="ARBA" id="ARBA00034092"/>
    </source>
</evidence>
<keyword evidence="13" id="KW-0687">Ribonucleoprotein</keyword>
<evidence type="ECO:0000256" key="3">
    <source>
        <dbReference type="ARBA" id="ARBA00011133"/>
    </source>
</evidence>
<evidence type="ECO:0000256" key="4">
    <source>
        <dbReference type="ARBA" id="ARBA00022490"/>
    </source>
</evidence>
<evidence type="ECO:0000313" key="18">
    <source>
        <dbReference type="RefSeq" id="XP_044937924.1"/>
    </source>
</evidence>
<evidence type="ECO:0000256" key="9">
    <source>
        <dbReference type="ARBA" id="ARBA00022833"/>
    </source>
</evidence>
<evidence type="ECO:0000256" key="5">
    <source>
        <dbReference type="ARBA" id="ARBA00022553"/>
    </source>
</evidence>
<evidence type="ECO:0000256" key="11">
    <source>
        <dbReference type="ARBA" id="ARBA00022980"/>
    </source>
</evidence>
<evidence type="ECO:0000256" key="16">
    <source>
        <dbReference type="ARBA" id="ARBA00035332"/>
    </source>
</evidence>
<dbReference type="GeneID" id="123392553"/>
<evidence type="ECO:0000256" key="2">
    <source>
        <dbReference type="ARBA" id="ARBA00009805"/>
    </source>
</evidence>
<accession>A0A8U0V2S9</accession>
<evidence type="ECO:0000313" key="17">
    <source>
        <dbReference type="Proteomes" id="UP000000715"/>
    </source>
</evidence>
<dbReference type="Pfam" id="PF01907">
    <property type="entry name" value="Ribosomal_L37e"/>
    <property type="match status" value="1"/>
</dbReference>
<organism evidence="17 18">
    <name type="scientific">Mustela putorius furo</name>
    <name type="common">European domestic ferret</name>
    <name type="synonym">Mustela furo</name>
    <dbReference type="NCBI Taxonomy" id="9669"/>
    <lineage>
        <taxon>Eukaryota</taxon>
        <taxon>Metazoa</taxon>
        <taxon>Chordata</taxon>
        <taxon>Craniata</taxon>
        <taxon>Vertebrata</taxon>
        <taxon>Euteleostomi</taxon>
        <taxon>Mammalia</taxon>
        <taxon>Eutheria</taxon>
        <taxon>Laurasiatheria</taxon>
        <taxon>Carnivora</taxon>
        <taxon>Caniformia</taxon>
        <taxon>Musteloidea</taxon>
        <taxon>Mustelidae</taxon>
        <taxon>Mustelinae</taxon>
        <taxon>Mustela</taxon>
    </lineage>
</organism>
<evidence type="ECO:0000256" key="8">
    <source>
        <dbReference type="ARBA" id="ARBA00022771"/>
    </source>
</evidence>
<keyword evidence="12" id="KW-0007">Acetylation</keyword>
<dbReference type="InterPro" id="IPR011332">
    <property type="entry name" value="Ribosomal_zn-bd"/>
</dbReference>
<dbReference type="GO" id="GO:0022625">
    <property type="term" value="C:cytosolic large ribosomal subunit"/>
    <property type="evidence" value="ECO:0007669"/>
    <property type="project" value="UniProtKB-ARBA"/>
</dbReference>
<evidence type="ECO:0000256" key="10">
    <source>
        <dbReference type="ARBA" id="ARBA00022884"/>
    </source>
</evidence>
<evidence type="ECO:0000256" key="15">
    <source>
        <dbReference type="ARBA" id="ARBA00035225"/>
    </source>
</evidence>
<comment type="function">
    <text evidence="14">Component of the large ribosomal subunit. The ribosome is a large ribonucleoprotein complex responsible for the synthesis of proteins in the cell.</text>
</comment>
<proteinExistence type="inferred from homology"/>
<evidence type="ECO:0000256" key="1">
    <source>
        <dbReference type="ARBA" id="ARBA00004496"/>
    </source>
</evidence>
<dbReference type="InterPro" id="IPR011331">
    <property type="entry name" value="Ribosomal_eL37/eL43"/>
</dbReference>
<dbReference type="SUPFAM" id="SSF57829">
    <property type="entry name" value="Zn-binding ribosomal proteins"/>
    <property type="match status" value="1"/>
</dbReference>
<keyword evidence="10" id="KW-0694">RNA-binding</keyword>
<sequence length="127" mass="14245">MTLTPSKLFCGYQQTDAKNLYGLSGLVIGNKIMKGSSSYGQCRSKIHRCCCCGSMVYHLWKSACGKCGYPAKCKRKYNWSAKAKKRNSTGTCQMRHLRIVLCRFRHGVRERTPPQPKRAINAAGSSF</sequence>
<keyword evidence="5" id="KW-0597">Phosphoprotein</keyword>
<gene>
    <name evidence="18" type="primary">LOC123392553</name>
</gene>
<dbReference type="GO" id="GO:0006412">
    <property type="term" value="P:translation"/>
    <property type="evidence" value="ECO:0007669"/>
    <property type="project" value="InterPro"/>
</dbReference>
<evidence type="ECO:0000256" key="12">
    <source>
        <dbReference type="ARBA" id="ARBA00022990"/>
    </source>
</evidence>
<dbReference type="GO" id="GO:0019843">
    <property type="term" value="F:rRNA binding"/>
    <property type="evidence" value="ECO:0007669"/>
    <property type="project" value="UniProtKB-KW"/>
</dbReference>
<keyword evidence="8" id="KW-0863">Zinc-finger</keyword>
<reference evidence="18" key="1">
    <citation type="submission" date="2025-08" db="UniProtKB">
        <authorList>
            <consortium name="RefSeq"/>
        </authorList>
    </citation>
    <scope>IDENTIFICATION</scope>
    <source>
        <tissue evidence="18">Brain</tissue>
    </source>
</reference>
<dbReference type="OrthoDB" id="10259236at2759"/>
<keyword evidence="4" id="KW-0963">Cytoplasm</keyword>
<dbReference type="InterPro" id="IPR001569">
    <property type="entry name" value="Ribosomal_eL37"/>
</dbReference>